<reference evidence="2 3" key="1">
    <citation type="journal article" date="2020" name="Nature">
        <title>Six reference-quality genomes reveal evolution of bat adaptations.</title>
        <authorList>
            <person name="Jebb D."/>
            <person name="Huang Z."/>
            <person name="Pippel M."/>
            <person name="Hughes G.M."/>
            <person name="Lavrichenko K."/>
            <person name="Devanna P."/>
            <person name="Winkler S."/>
            <person name="Jermiin L.S."/>
            <person name="Skirmuntt E.C."/>
            <person name="Katzourakis A."/>
            <person name="Burkitt-Gray L."/>
            <person name="Ray D.A."/>
            <person name="Sullivan K.A.M."/>
            <person name="Roscito J.G."/>
            <person name="Kirilenko B.M."/>
            <person name="Davalos L.M."/>
            <person name="Corthals A.P."/>
            <person name="Power M.L."/>
            <person name="Jones G."/>
            <person name="Ransome R.D."/>
            <person name="Dechmann D.K.N."/>
            <person name="Locatelli A.G."/>
            <person name="Puechmaille S.J."/>
            <person name="Fedrigo O."/>
            <person name="Jarvis E.D."/>
            <person name="Hiller M."/>
            <person name="Vernes S.C."/>
            <person name="Myers E.W."/>
            <person name="Teeling E.C."/>
        </authorList>
    </citation>
    <scope>NUCLEOTIDE SEQUENCE [LARGE SCALE GENOMIC DNA]</scope>
    <source>
        <strain evidence="2">MRhiFer1</strain>
        <tissue evidence="2">Lung</tissue>
    </source>
</reference>
<organism evidence="2 3">
    <name type="scientific">Rhinolophus ferrumequinum</name>
    <name type="common">Greater horseshoe bat</name>
    <dbReference type="NCBI Taxonomy" id="59479"/>
    <lineage>
        <taxon>Eukaryota</taxon>
        <taxon>Metazoa</taxon>
        <taxon>Chordata</taxon>
        <taxon>Craniata</taxon>
        <taxon>Vertebrata</taxon>
        <taxon>Euteleostomi</taxon>
        <taxon>Mammalia</taxon>
        <taxon>Eutheria</taxon>
        <taxon>Laurasiatheria</taxon>
        <taxon>Chiroptera</taxon>
        <taxon>Yinpterochiroptera</taxon>
        <taxon>Rhinolophoidea</taxon>
        <taxon>Rhinolophidae</taxon>
        <taxon>Rhinolophinae</taxon>
        <taxon>Rhinolophus</taxon>
    </lineage>
</organism>
<protein>
    <submittedName>
        <fullName evidence="2">Uncharacterized protein</fullName>
    </submittedName>
</protein>
<proteinExistence type="predicted"/>
<comment type="caution">
    <text evidence="2">The sequence shown here is derived from an EMBL/GenBank/DDBJ whole genome shotgun (WGS) entry which is preliminary data.</text>
</comment>
<dbReference type="AlphaFoldDB" id="A0A7J7RXQ1"/>
<evidence type="ECO:0000313" key="2">
    <source>
        <dbReference type="EMBL" id="KAF6280903.1"/>
    </source>
</evidence>
<feature type="region of interest" description="Disordered" evidence="1">
    <location>
        <begin position="1"/>
        <end position="20"/>
    </location>
</feature>
<dbReference type="Proteomes" id="UP000585614">
    <property type="component" value="Unassembled WGS sequence"/>
</dbReference>
<name>A0A7J7RXQ1_RHIFE</name>
<accession>A0A7J7RXQ1</accession>
<sequence length="134" mass="14677">MPNHLSTWNKRGPRPHVQRGSSCSEVLAGRTHYAQGLLLHLWVPPQPSCWCLGVGGAPPVPRCLWSCRHRYSGKSQVPAQMVSFVSLLLPRSEPLWDRAEKACLSITTPPAHASVCPAAATHLQGPERVLVSFL</sequence>
<evidence type="ECO:0000256" key="1">
    <source>
        <dbReference type="SAM" id="MobiDB-lite"/>
    </source>
</evidence>
<evidence type="ECO:0000313" key="3">
    <source>
        <dbReference type="Proteomes" id="UP000585614"/>
    </source>
</evidence>
<dbReference type="EMBL" id="JACAGC010000024">
    <property type="protein sequence ID" value="KAF6280903.1"/>
    <property type="molecule type" value="Genomic_DNA"/>
</dbReference>
<gene>
    <name evidence="2" type="ORF">mRhiFer1_009285</name>
</gene>